<evidence type="ECO:0000259" key="14">
    <source>
        <dbReference type="SMART" id="SM01024"/>
    </source>
</evidence>
<dbReference type="Gene3D" id="3.40.50.300">
    <property type="entry name" value="P-loop containing nucleotide triphosphate hydrolases"/>
    <property type="match status" value="1"/>
</dbReference>
<dbReference type="SMART" id="SM00382">
    <property type="entry name" value="AAA"/>
    <property type="match status" value="1"/>
</dbReference>
<dbReference type="Pfam" id="PF08740">
    <property type="entry name" value="BCS1_N"/>
    <property type="match status" value="1"/>
</dbReference>
<dbReference type="InterPro" id="IPR014851">
    <property type="entry name" value="BCS1_N"/>
</dbReference>
<keyword evidence="5" id="KW-0999">Mitochondrion inner membrane</keyword>
<comment type="caution">
    <text evidence="15">The sequence shown here is derived from an EMBL/GenBank/DDBJ whole genome shotgun (WGS) entry which is preliminary data.</text>
</comment>
<evidence type="ECO:0000256" key="1">
    <source>
        <dbReference type="ARBA" id="ARBA00004434"/>
    </source>
</evidence>
<dbReference type="GO" id="GO:0016887">
    <property type="term" value="F:ATP hydrolysis activity"/>
    <property type="evidence" value="ECO:0007669"/>
    <property type="project" value="InterPro"/>
</dbReference>
<feature type="compositionally biased region" description="Polar residues" evidence="12">
    <location>
        <begin position="539"/>
        <end position="554"/>
    </location>
</feature>
<comment type="catalytic activity">
    <reaction evidence="11">
        <text>ATP + H2O = ADP + phosphate + H(+)</text>
        <dbReference type="Rhea" id="RHEA:13065"/>
        <dbReference type="ChEBI" id="CHEBI:15377"/>
        <dbReference type="ChEBI" id="CHEBI:15378"/>
        <dbReference type="ChEBI" id="CHEBI:30616"/>
        <dbReference type="ChEBI" id="CHEBI:43474"/>
        <dbReference type="ChEBI" id="CHEBI:456216"/>
    </reaction>
    <physiologicalReaction direction="left-to-right" evidence="11">
        <dbReference type="Rhea" id="RHEA:13066"/>
    </physiologicalReaction>
</comment>
<feature type="domain" description="BCS1 N-terminal" evidence="14">
    <location>
        <begin position="39"/>
        <end position="224"/>
    </location>
</feature>
<keyword evidence="3" id="KW-0812">Transmembrane</keyword>
<evidence type="ECO:0000256" key="8">
    <source>
        <dbReference type="ARBA" id="ARBA00022989"/>
    </source>
</evidence>
<evidence type="ECO:0000313" key="15">
    <source>
        <dbReference type="EMBL" id="KAF7759642.1"/>
    </source>
</evidence>
<evidence type="ECO:0000313" key="16">
    <source>
        <dbReference type="Proteomes" id="UP000629468"/>
    </source>
</evidence>
<dbReference type="InterPro" id="IPR003959">
    <property type="entry name" value="ATPase_AAA_core"/>
</dbReference>
<evidence type="ECO:0000259" key="13">
    <source>
        <dbReference type="SMART" id="SM00382"/>
    </source>
</evidence>
<evidence type="ECO:0000256" key="10">
    <source>
        <dbReference type="ARBA" id="ARBA00023136"/>
    </source>
</evidence>
<dbReference type="InterPro" id="IPR027417">
    <property type="entry name" value="P-loop_NTPase"/>
</dbReference>
<feature type="domain" description="AAA+ ATPase" evidence="13">
    <location>
        <begin position="255"/>
        <end position="394"/>
    </location>
</feature>
<keyword evidence="8" id="KW-1133">Transmembrane helix</keyword>
<protein>
    <recommendedName>
        <fullName evidence="17">AAA+ ATPase domain-containing protein</fullName>
    </recommendedName>
</protein>
<feature type="region of interest" description="Disordered" evidence="12">
    <location>
        <begin position="507"/>
        <end position="565"/>
    </location>
</feature>
<dbReference type="PANTHER" id="PTHR23070">
    <property type="entry name" value="BCS1 AAA-TYPE ATPASE"/>
    <property type="match status" value="1"/>
</dbReference>
<gene>
    <name evidence="15" type="ORF">Agabi119p4_11337</name>
</gene>
<evidence type="ECO:0000256" key="4">
    <source>
        <dbReference type="ARBA" id="ARBA00022741"/>
    </source>
</evidence>
<dbReference type="AlphaFoldDB" id="A0A8H7EUU7"/>
<dbReference type="SMART" id="SM01024">
    <property type="entry name" value="BCS1_N"/>
    <property type="match status" value="1"/>
</dbReference>
<keyword evidence="7" id="KW-0067">ATP-binding</keyword>
<dbReference type="InterPro" id="IPR003593">
    <property type="entry name" value="AAA+_ATPase"/>
</dbReference>
<evidence type="ECO:0000256" key="12">
    <source>
        <dbReference type="SAM" id="MobiDB-lite"/>
    </source>
</evidence>
<evidence type="ECO:0000256" key="2">
    <source>
        <dbReference type="ARBA" id="ARBA00007448"/>
    </source>
</evidence>
<accession>A0A8H7EUU7</accession>
<keyword evidence="9" id="KW-0496">Mitochondrion</keyword>
<evidence type="ECO:0000256" key="3">
    <source>
        <dbReference type="ARBA" id="ARBA00022692"/>
    </source>
</evidence>
<evidence type="ECO:0008006" key="17">
    <source>
        <dbReference type="Google" id="ProtNLM"/>
    </source>
</evidence>
<keyword evidence="10" id="KW-0472">Membrane</keyword>
<dbReference type="InterPro" id="IPR057495">
    <property type="entry name" value="AAA_lid_BCS1"/>
</dbReference>
<comment type="similarity">
    <text evidence="2">Belongs to the AAA ATPase family. BCS1 subfamily.</text>
</comment>
<reference evidence="15 16" key="1">
    <citation type="journal article" name="Sci. Rep.">
        <title>Telomere-to-telomere assembled and centromere annotated genomes of the two main subspecies of the button mushroom Agaricus bisporus reveal especially polymorphic chromosome ends.</title>
        <authorList>
            <person name="Sonnenberg A.S.M."/>
            <person name="Sedaghat-Telgerd N."/>
            <person name="Lavrijssen B."/>
            <person name="Ohm R.A."/>
            <person name="Hendrickx P.M."/>
            <person name="Scholtmeijer K."/>
            <person name="Baars J.J.P."/>
            <person name="van Peer A."/>
        </authorList>
    </citation>
    <scope>NUCLEOTIDE SEQUENCE [LARGE SCALE GENOMIC DNA]</scope>
    <source>
        <strain evidence="15 16">H119_p4</strain>
    </source>
</reference>
<dbReference type="Pfam" id="PF00004">
    <property type="entry name" value="AAA"/>
    <property type="match status" value="1"/>
</dbReference>
<keyword evidence="6" id="KW-0378">Hydrolase</keyword>
<evidence type="ECO:0000256" key="9">
    <source>
        <dbReference type="ARBA" id="ARBA00023128"/>
    </source>
</evidence>
<evidence type="ECO:0000256" key="6">
    <source>
        <dbReference type="ARBA" id="ARBA00022801"/>
    </source>
</evidence>
<dbReference type="Pfam" id="PF25426">
    <property type="entry name" value="AAA_lid_BCS1"/>
    <property type="match status" value="1"/>
</dbReference>
<dbReference type="EMBL" id="JABXXO010000016">
    <property type="protein sequence ID" value="KAF7759642.1"/>
    <property type="molecule type" value="Genomic_DNA"/>
</dbReference>
<feature type="compositionally biased region" description="Basic and acidic residues" evidence="12">
    <location>
        <begin position="520"/>
        <end position="537"/>
    </location>
</feature>
<dbReference type="InterPro" id="IPR050747">
    <property type="entry name" value="Mitochondrial_chaperone_BCS1"/>
</dbReference>
<dbReference type="GO" id="GO:0005524">
    <property type="term" value="F:ATP binding"/>
    <property type="evidence" value="ECO:0007669"/>
    <property type="project" value="UniProtKB-KW"/>
</dbReference>
<evidence type="ECO:0000256" key="5">
    <source>
        <dbReference type="ARBA" id="ARBA00022792"/>
    </source>
</evidence>
<name>A0A8H7EUU7_AGABI</name>
<dbReference type="Proteomes" id="UP000629468">
    <property type="component" value="Unassembled WGS sequence"/>
</dbReference>
<organism evidence="15 16">
    <name type="scientific">Agaricus bisporus var. burnettii</name>
    <dbReference type="NCBI Taxonomy" id="192524"/>
    <lineage>
        <taxon>Eukaryota</taxon>
        <taxon>Fungi</taxon>
        <taxon>Dikarya</taxon>
        <taxon>Basidiomycota</taxon>
        <taxon>Agaricomycotina</taxon>
        <taxon>Agaricomycetes</taxon>
        <taxon>Agaricomycetidae</taxon>
        <taxon>Agaricales</taxon>
        <taxon>Agaricineae</taxon>
        <taxon>Agaricaceae</taxon>
        <taxon>Agaricus</taxon>
    </lineage>
</organism>
<sequence length="565" mass="63840">MQADGSGFTPLLNNILSLGMITSWLPGDQKGLLGTLTIFLMGWLLEMGRNAYTWFSERWRFQYSLTAEFSEGDPAFDWILAFLSKQQAWRNSWNFKISAKTLQRKNGVEASQICKGHKSENAEYVPTYQNPQLFRWEGYWIEISKTLSSSSYNYQEDRSISSSTFYLTVYTRDVSVVSSLVEQARMEYMEMSQPHVIIHTSNRSYIPFYWNECKRKPRRSLESVILEEGVLDSLVFDAREFLGMEEWYQTTGIPYRRGYLLYGPPGSGKTSTVYALAGELELEIYSLSLASSSMDDSLLAAAVGCIPKRSIFLLEDIDCAFSRIDESNSTNSTRMYGMTPKCNVTLSGLLNVLDGVASQEGVLFFATTNHVEDLDNALIRPGRIDKKVRYHHAVQAQAAALYKRFYPISHCAPESASEDVSDEEKTVRIDDLAARFSQSIPDKTFTAAELQGFLLTCKFQPEKAVREVKDWADNTMKERLELEAKKTAKQEKVQAERDKEEIEKLRSTLVKMNGSTGLSRRIEKSSGRQDARGEGKPSPEQSCSDSGLSGNGLDTWTIAEPDAHK</sequence>
<evidence type="ECO:0000256" key="7">
    <source>
        <dbReference type="ARBA" id="ARBA00022840"/>
    </source>
</evidence>
<dbReference type="GO" id="GO:0005743">
    <property type="term" value="C:mitochondrial inner membrane"/>
    <property type="evidence" value="ECO:0007669"/>
    <property type="project" value="UniProtKB-SubCell"/>
</dbReference>
<dbReference type="SUPFAM" id="SSF52540">
    <property type="entry name" value="P-loop containing nucleoside triphosphate hydrolases"/>
    <property type="match status" value="1"/>
</dbReference>
<comment type="subcellular location">
    <subcellularLocation>
        <location evidence="1">Mitochondrion inner membrane</location>
        <topology evidence="1">Single-pass membrane protein</topology>
    </subcellularLocation>
</comment>
<proteinExistence type="inferred from homology"/>
<evidence type="ECO:0000256" key="11">
    <source>
        <dbReference type="ARBA" id="ARBA00048778"/>
    </source>
</evidence>
<keyword evidence="4" id="KW-0547">Nucleotide-binding</keyword>